<dbReference type="EMBL" id="LGIA01000142">
    <property type="protein sequence ID" value="KOH45395.1"/>
    <property type="molecule type" value="Genomic_DNA"/>
</dbReference>
<feature type="domain" description="Microcystin LR degradation protein MlrC C-terminal" evidence="2">
    <location>
        <begin position="330"/>
        <end position="500"/>
    </location>
</feature>
<dbReference type="InterPro" id="IPR010799">
    <property type="entry name" value="MlrC_C"/>
</dbReference>
<protein>
    <submittedName>
        <fullName evidence="4">Microcystin LR degradation protein MlrC</fullName>
    </submittedName>
</protein>
<sequence length="529" mass="58549">MPKIKHTQMRNKLNLFMLALILCCVGCSPSPEAQRQSPHIALVGLGIESSTFSPAQTHEDAFHTWEGDEIFSYYPFFSDSALLQRAQWSPTKISRAIPGGIVPPKTYESLVGKTLDLLKQNQPYDGVFLDIHGAMSVVGLDDPEGDFIERIREVVGYETLISTSMDLHGNVSWRLAENSDLITCYRLAPHEDAWESRQRALENLVDRLESEKGKPAYKAWIPVPILLPGEKTSTRIEPAKRLYAAVAPATEQEGVIDAAIWVGYAWADEPRNHAVVMAYGDDQQAVGETAEQLAEHFWNVRNEFSFVAPTGTLDECLDQAIESKKKPFFISDSGDNPTAGGAGDVTWTLTEVLKRPEFKSTSGPSLIYASIPGPELIEKAVEAGIGSKVEAHVGGIVDDRYAPPLLISGTVRAIVQGDKNAETEVVVRVGSVDVIVTKKRKPYHTEADFTRLGLNPRETDIVMVKIGYLVPELYNMQADWLLALTPGGVDQDLERLDYQRINRPMFPLDKDMEDPDLSARFVPVSGQDE</sequence>
<dbReference type="STRING" id="1409788.NC99_17710"/>
<dbReference type="PIRSF" id="PIRSF012702">
    <property type="entry name" value="UCP012702"/>
    <property type="match status" value="1"/>
</dbReference>
<evidence type="ECO:0000313" key="4">
    <source>
        <dbReference type="EMBL" id="KOH45395.1"/>
    </source>
</evidence>
<dbReference type="InterPro" id="IPR009197">
    <property type="entry name" value="MlrC"/>
</dbReference>
<feature type="domain" description="Microcystin LR degradation protein MlrC N-terminal" evidence="3">
    <location>
        <begin position="40"/>
        <end position="321"/>
    </location>
</feature>
<evidence type="ECO:0000259" key="3">
    <source>
        <dbReference type="Pfam" id="PF07364"/>
    </source>
</evidence>
<gene>
    <name evidence="4" type="ORF">NC99_17710</name>
</gene>
<dbReference type="InterPro" id="IPR015995">
    <property type="entry name" value="MlrC_N"/>
</dbReference>
<proteinExistence type="predicted"/>
<reference evidence="5" key="1">
    <citation type="submission" date="2015-07" db="EMBL/GenBank/DDBJ databases">
        <title>Genome sequencing of Sunxiuqinia dokdonensis strain SK.</title>
        <authorList>
            <person name="Ahn S."/>
            <person name="Kim B.-C."/>
        </authorList>
    </citation>
    <scope>NUCLEOTIDE SEQUENCE [LARGE SCALE GENOMIC DNA]</scope>
    <source>
        <strain evidence="5">SK</strain>
    </source>
</reference>
<evidence type="ECO:0000259" key="2">
    <source>
        <dbReference type="Pfam" id="PF07171"/>
    </source>
</evidence>
<accession>A0A0L8VA90</accession>
<evidence type="ECO:0000313" key="5">
    <source>
        <dbReference type="Proteomes" id="UP000036958"/>
    </source>
</evidence>
<dbReference type="Pfam" id="PF07364">
    <property type="entry name" value="DUF1485"/>
    <property type="match status" value="1"/>
</dbReference>
<dbReference type="AlphaFoldDB" id="A0A0L8VA90"/>
<keyword evidence="1" id="KW-0732">Signal</keyword>
<feature type="signal peptide" evidence="1">
    <location>
        <begin position="1"/>
        <end position="33"/>
    </location>
</feature>
<organism evidence="4 5">
    <name type="scientific">Sunxiuqinia dokdonensis</name>
    <dbReference type="NCBI Taxonomy" id="1409788"/>
    <lineage>
        <taxon>Bacteria</taxon>
        <taxon>Pseudomonadati</taxon>
        <taxon>Bacteroidota</taxon>
        <taxon>Bacteroidia</taxon>
        <taxon>Marinilabiliales</taxon>
        <taxon>Prolixibacteraceae</taxon>
        <taxon>Sunxiuqinia</taxon>
    </lineage>
</organism>
<evidence type="ECO:0000256" key="1">
    <source>
        <dbReference type="SAM" id="SignalP"/>
    </source>
</evidence>
<keyword evidence="5" id="KW-1185">Reference proteome</keyword>
<dbReference type="Pfam" id="PF07171">
    <property type="entry name" value="MlrC_C"/>
    <property type="match status" value="1"/>
</dbReference>
<feature type="chain" id="PRO_5005591289" evidence="1">
    <location>
        <begin position="34"/>
        <end position="529"/>
    </location>
</feature>
<comment type="caution">
    <text evidence="4">The sequence shown here is derived from an EMBL/GenBank/DDBJ whole genome shotgun (WGS) entry which is preliminary data.</text>
</comment>
<dbReference type="Proteomes" id="UP000036958">
    <property type="component" value="Unassembled WGS sequence"/>
</dbReference>
<dbReference type="PATRIC" id="fig|1409788.3.peg.1839"/>
<name>A0A0L8VA90_9BACT</name>